<dbReference type="EMBL" id="JAAVUN010000007">
    <property type="protein sequence ID" value="NKE09345.1"/>
    <property type="molecule type" value="Genomic_DNA"/>
</dbReference>
<protein>
    <submittedName>
        <fullName evidence="1">Uncharacterized protein</fullName>
    </submittedName>
</protein>
<evidence type="ECO:0000313" key="2">
    <source>
        <dbReference type="Proteomes" id="UP000521379"/>
    </source>
</evidence>
<gene>
    <name evidence="1" type="ORF">GTW58_05195</name>
</gene>
<keyword evidence="2" id="KW-1185">Reference proteome</keyword>
<dbReference type="RefSeq" id="WP_168023466.1">
    <property type="nucleotide sequence ID" value="NZ_JAAVUN010000007.1"/>
</dbReference>
<name>A0A846TYI3_9MICC</name>
<dbReference type="AlphaFoldDB" id="A0A846TYI3"/>
<dbReference type="Proteomes" id="UP000521379">
    <property type="component" value="Unassembled WGS sequence"/>
</dbReference>
<proteinExistence type="predicted"/>
<organism evidence="1 2">
    <name type="scientific">Kocuria subflava</name>
    <dbReference type="NCBI Taxonomy" id="1736139"/>
    <lineage>
        <taxon>Bacteria</taxon>
        <taxon>Bacillati</taxon>
        <taxon>Actinomycetota</taxon>
        <taxon>Actinomycetes</taxon>
        <taxon>Micrococcales</taxon>
        <taxon>Micrococcaceae</taxon>
        <taxon>Kocuria</taxon>
    </lineage>
</organism>
<sequence>MFLSFAGPKFSRSTRLLGAQRDPVAAAVVHDADSSYWTGPIRGLGPHNLETVLTEIAEGYRRFKLLSVAPDGRLATISVDQSWNSSGSDITVRALDDPGEHHSSHDPIVYQVVHGADLGSLTSDPLRQQDNLMRLVHLMRALAALPPAE</sequence>
<evidence type="ECO:0000313" key="1">
    <source>
        <dbReference type="EMBL" id="NKE09345.1"/>
    </source>
</evidence>
<accession>A0A846TYI3</accession>
<comment type="caution">
    <text evidence="1">The sequence shown here is derived from an EMBL/GenBank/DDBJ whole genome shotgun (WGS) entry which is preliminary data.</text>
</comment>
<reference evidence="1 2" key="1">
    <citation type="submission" date="2020-02" db="EMBL/GenBank/DDBJ databases">
        <authorList>
            <person name="Sun Q."/>
        </authorList>
    </citation>
    <scope>NUCLEOTIDE SEQUENCE [LARGE SCALE GENOMIC DNA]</scope>
    <source>
        <strain evidence="1 2">YIM 13062</strain>
    </source>
</reference>